<reference evidence="1 2" key="1">
    <citation type="submission" date="2021-01" db="EMBL/GenBank/DDBJ databases">
        <title>Paenibacillus sp.nov. isolated from the rhizosphere soil of tomato plant.</title>
        <authorList>
            <person name="Thin K.K."/>
            <person name="Zhang X."/>
            <person name="He S."/>
        </authorList>
    </citation>
    <scope>NUCLEOTIDE SEQUENCE [LARGE SCALE GENOMIC DNA]</scope>
    <source>
        <strain evidence="1 2">DXFW5</strain>
    </source>
</reference>
<evidence type="ECO:0000313" key="1">
    <source>
        <dbReference type="EMBL" id="MBM6996559.1"/>
    </source>
</evidence>
<gene>
    <name evidence="1" type="ORF">IM700_012970</name>
</gene>
<dbReference type="PANTHER" id="PTHR38479">
    <property type="entry name" value="LMO0824 PROTEIN"/>
    <property type="match status" value="1"/>
</dbReference>
<organism evidence="1 2">
    <name type="scientific">Paenibacillus rhizolycopersici</name>
    <dbReference type="NCBI Taxonomy" id="2780073"/>
    <lineage>
        <taxon>Bacteria</taxon>
        <taxon>Bacillati</taxon>
        <taxon>Bacillota</taxon>
        <taxon>Bacilli</taxon>
        <taxon>Bacillales</taxon>
        <taxon>Paenibacillaceae</taxon>
        <taxon>Paenibacillus</taxon>
    </lineage>
</organism>
<comment type="caution">
    <text evidence="1">The sequence shown here is derived from an EMBL/GenBank/DDBJ whole genome shotgun (WGS) entry which is preliminary data.</text>
</comment>
<dbReference type="RefSeq" id="WP_193417535.1">
    <property type="nucleotide sequence ID" value="NZ_JADCNN020000010.1"/>
</dbReference>
<name>A0ABS2HAH0_9BACL</name>
<dbReference type="InterPro" id="IPR009351">
    <property type="entry name" value="AlkZ-like"/>
</dbReference>
<proteinExistence type="predicted"/>
<dbReference type="Proteomes" id="UP001516620">
    <property type="component" value="Unassembled WGS sequence"/>
</dbReference>
<accession>A0ABS2HAH0</accession>
<keyword evidence="2" id="KW-1185">Reference proteome</keyword>
<dbReference type="EMBL" id="JADCNN020000010">
    <property type="protein sequence ID" value="MBM6996559.1"/>
    <property type="molecule type" value="Genomic_DNA"/>
</dbReference>
<dbReference type="PANTHER" id="PTHR38479:SF2">
    <property type="entry name" value="WINGED HELIX DNA-BINDING DOMAIN-CONTAINING PROTEIN"/>
    <property type="match status" value="1"/>
</dbReference>
<evidence type="ECO:0000313" key="2">
    <source>
        <dbReference type="Proteomes" id="UP001516620"/>
    </source>
</evidence>
<dbReference type="Pfam" id="PF06224">
    <property type="entry name" value="AlkZ-like"/>
    <property type="match status" value="1"/>
</dbReference>
<sequence length="381" mass="42647">MEAEDKVRNEGLTTEKATGKVLNDRELNRALLARQMLLHRVKLPVLEVVEKLVGLQAQSPNAPYFGLWSRLEGFRHEELSQLMRDRQVVRMALLRSTLHLVSARDALQLRPLLQSVMDRSLRGSFGKHIKGIDLEALAAAGRAIVEKEPLTFNELGKRLGEQWPGLNPEAATAVIRNRVPLVQIPPRGIWGESGQAVHTTVEAWLGQPLSSSPDLDGLIRSYLAAFGPATVRDIQVWSGLTRIHERIESLRPHLITFRNERGEELFDLPNAPRPDADSPSAPRFLSEFDNMLLSYADRSRIMNENDRKRVFTSNGIIRATLLIDGFVAGTWKMTNGRGGAVLHIEPFRALSKRELDALSEEGVRLLYFAAPNAATSDLIFH</sequence>
<protein>
    <submittedName>
        <fullName evidence="1">AlkZ family DNA glycosylase</fullName>
    </submittedName>
</protein>